<evidence type="ECO:0000313" key="1">
    <source>
        <dbReference type="EMBL" id="KAK4886527.1"/>
    </source>
</evidence>
<sequence>MTNILSAQNKVASFVRKLELYQRRIKVGDMSMFTQLCEQLKHDKADKITFENFVFHHLSSVIKLMQQYFPDMDNRQSNSWIFRPFY</sequence>
<name>A0AAN7PHD6_9COLE</name>
<dbReference type="AlphaFoldDB" id="A0AAN7PHD6"/>
<dbReference type="EMBL" id="JARPUR010000001">
    <property type="protein sequence ID" value="KAK4886527.1"/>
    <property type="molecule type" value="Genomic_DNA"/>
</dbReference>
<organism evidence="1 2">
    <name type="scientific">Aquatica leii</name>
    <dbReference type="NCBI Taxonomy" id="1421715"/>
    <lineage>
        <taxon>Eukaryota</taxon>
        <taxon>Metazoa</taxon>
        <taxon>Ecdysozoa</taxon>
        <taxon>Arthropoda</taxon>
        <taxon>Hexapoda</taxon>
        <taxon>Insecta</taxon>
        <taxon>Pterygota</taxon>
        <taxon>Neoptera</taxon>
        <taxon>Endopterygota</taxon>
        <taxon>Coleoptera</taxon>
        <taxon>Polyphaga</taxon>
        <taxon>Elateriformia</taxon>
        <taxon>Elateroidea</taxon>
        <taxon>Lampyridae</taxon>
        <taxon>Luciolinae</taxon>
        <taxon>Aquatica</taxon>
    </lineage>
</organism>
<dbReference type="Proteomes" id="UP001353858">
    <property type="component" value="Unassembled WGS sequence"/>
</dbReference>
<proteinExistence type="predicted"/>
<keyword evidence="2" id="KW-1185">Reference proteome</keyword>
<reference evidence="2" key="1">
    <citation type="submission" date="2023-01" db="EMBL/GenBank/DDBJ databases">
        <title>Key to firefly adult light organ development and bioluminescence: homeobox transcription factors regulate luciferase expression and transportation to peroxisome.</title>
        <authorList>
            <person name="Fu X."/>
        </authorList>
    </citation>
    <scope>NUCLEOTIDE SEQUENCE [LARGE SCALE GENOMIC DNA]</scope>
</reference>
<evidence type="ECO:0000313" key="2">
    <source>
        <dbReference type="Proteomes" id="UP001353858"/>
    </source>
</evidence>
<gene>
    <name evidence="1" type="ORF">RN001_002798</name>
</gene>
<comment type="caution">
    <text evidence="1">The sequence shown here is derived from an EMBL/GenBank/DDBJ whole genome shotgun (WGS) entry which is preliminary data.</text>
</comment>
<protein>
    <submittedName>
        <fullName evidence="1">Uncharacterized protein</fullName>
    </submittedName>
</protein>
<accession>A0AAN7PHD6</accession>